<keyword evidence="1" id="KW-0378">Hydrolase</keyword>
<dbReference type="STRING" id="3880.A0A072TJM4"/>
<dbReference type="PANTHER" id="PTHR33710:SF77">
    <property type="entry name" value="DNASE I-LIKE SUPERFAMILY PROTEIN"/>
    <property type="match status" value="1"/>
</dbReference>
<reference evidence="1 3" key="1">
    <citation type="journal article" date="2011" name="Nature">
        <title>The Medicago genome provides insight into the evolution of rhizobial symbioses.</title>
        <authorList>
            <person name="Young N.D."/>
            <person name="Debelle F."/>
            <person name="Oldroyd G.E."/>
            <person name="Geurts R."/>
            <person name="Cannon S.B."/>
            <person name="Udvardi M.K."/>
            <person name="Benedito V.A."/>
            <person name="Mayer K.F."/>
            <person name="Gouzy J."/>
            <person name="Schoof H."/>
            <person name="Van de Peer Y."/>
            <person name="Proost S."/>
            <person name="Cook D.R."/>
            <person name="Meyers B.C."/>
            <person name="Spannagl M."/>
            <person name="Cheung F."/>
            <person name="De Mita S."/>
            <person name="Krishnakumar V."/>
            <person name="Gundlach H."/>
            <person name="Zhou S."/>
            <person name="Mudge J."/>
            <person name="Bharti A.K."/>
            <person name="Murray J.D."/>
            <person name="Naoumkina M.A."/>
            <person name="Rosen B."/>
            <person name="Silverstein K.A."/>
            <person name="Tang H."/>
            <person name="Rombauts S."/>
            <person name="Zhao P.X."/>
            <person name="Zhou P."/>
            <person name="Barbe V."/>
            <person name="Bardou P."/>
            <person name="Bechner M."/>
            <person name="Bellec A."/>
            <person name="Berger A."/>
            <person name="Berges H."/>
            <person name="Bidwell S."/>
            <person name="Bisseling T."/>
            <person name="Choisne N."/>
            <person name="Couloux A."/>
            <person name="Denny R."/>
            <person name="Deshpande S."/>
            <person name="Dai X."/>
            <person name="Doyle J.J."/>
            <person name="Dudez A.M."/>
            <person name="Farmer A.D."/>
            <person name="Fouteau S."/>
            <person name="Franken C."/>
            <person name="Gibelin C."/>
            <person name="Gish J."/>
            <person name="Goldstein S."/>
            <person name="Gonzalez A.J."/>
            <person name="Green P.J."/>
            <person name="Hallab A."/>
            <person name="Hartog M."/>
            <person name="Hua A."/>
            <person name="Humphray S.J."/>
            <person name="Jeong D.H."/>
            <person name="Jing Y."/>
            <person name="Jocker A."/>
            <person name="Kenton S.M."/>
            <person name="Kim D.J."/>
            <person name="Klee K."/>
            <person name="Lai H."/>
            <person name="Lang C."/>
            <person name="Lin S."/>
            <person name="Macmil S.L."/>
            <person name="Magdelenat G."/>
            <person name="Matthews L."/>
            <person name="McCorrison J."/>
            <person name="Monaghan E.L."/>
            <person name="Mun J.H."/>
            <person name="Najar F.Z."/>
            <person name="Nicholson C."/>
            <person name="Noirot C."/>
            <person name="O'Bleness M."/>
            <person name="Paule C.R."/>
            <person name="Poulain J."/>
            <person name="Prion F."/>
            <person name="Qin B."/>
            <person name="Qu C."/>
            <person name="Retzel E.F."/>
            <person name="Riddle C."/>
            <person name="Sallet E."/>
            <person name="Samain S."/>
            <person name="Samson N."/>
            <person name="Sanders I."/>
            <person name="Saurat O."/>
            <person name="Scarpelli C."/>
            <person name="Schiex T."/>
            <person name="Segurens B."/>
            <person name="Severin A.J."/>
            <person name="Sherrier D.J."/>
            <person name="Shi R."/>
            <person name="Sims S."/>
            <person name="Singer S.R."/>
            <person name="Sinharoy S."/>
            <person name="Sterck L."/>
            <person name="Viollet A."/>
            <person name="Wang B.B."/>
            <person name="Wang K."/>
            <person name="Wang M."/>
            <person name="Wang X."/>
            <person name="Warfsmann J."/>
            <person name="Weissenbach J."/>
            <person name="White D.D."/>
            <person name="White J.D."/>
            <person name="Wiley G.B."/>
            <person name="Wincker P."/>
            <person name="Xing Y."/>
            <person name="Yang L."/>
            <person name="Yao Z."/>
            <person name="Ying F."/>
            <person name="Zhai J."/>
            <person name="Zhou L."/>
            <person name="Zuber A."/>
            <person name="Denarie J."/>
            <person name="Dixon R.A."/>
            <person name="May G.D."/>
            <person name="Schwartz D.C."/>
            <person name="Rogers J."/>
            <person name="Quetier F."/>
            <person name="Town C.D."/>
            <person name="Roe B.A."/>
        </authorList>
    </citation>
    <scope>NUCLEOTIDE SEQUENCE [LARGE SCALE GENOMIC DNA]</scope>
    <source>
        <strain evidence="1">A17</strain>
        <strain evidence="2 3">cv. Jemalong A17</strain>
    </source>
</reference>
<evidence type="ECO:0000313" key="1">
    <source>
        <dbReference type="EMBL" id="KEH17749.1"/>
    </source>
</evidence>
<reference evidence="2" key="3">
    <citation type="submission" date="2015-06" db="UniProtKB">
        <authorList>
            <consortium name="EnsemblPlants"/>
        </authorList>
    </citation>
    <scope>IDENTIFICATION</scope>
    <source>
        <strain evidence="2">cv. Jemalong A17</strain>
    </source>
</reference>
<dbReference type="InterPro" id="IPR036691">
    <property type="entry name" value="Endo/exonu/phosph_ase_sf"/>
</dbReference>
<keyword evidence="1" id="KW-0540">Nuclease</keyword>
<organism evidence="1 3">
    <name type="scientific">Medicago truncatula</name>
    <name type="common">Barrel medic</name>
    <name type="synonym">Medicago tribuloides</name>
    <dbReference type="NCBI Taxonomy" id="3880"/>
    <lineage>
        <taxon>Eukaryota</taxon>
        <taxon>Viridiplantae</taxon>
        <taxon>Streptophyta</taxon>
        <taxon>Embryophyta</taxon>
        <taxon>Tracheophyta</taxon>
        <taxon>Spermatophyta</taxon>
        <taxon>Magnoliopsida</taxon>
        <taxon>eudicotyledons</taxon>
        <taxon>Gunneridae</taxon>
        <taxon>Pentapetalae</taxon>
        <taxon>rosids</taxon>
        <taxon>fabids</taxon>
        <taxon>Fabales</taxon>
        <taxon>Fabaceae</taxon>
        <taxon>Papilionoideae</taxon>
        <taxon>50 kb inversion clade</taxon>
        <taxon>NPAAA clade</taxon>
        <taxon>Hologalegina</taxon>
        <taxon>IRL clade</taxon>
        <taxon>Trifolieae</taxon>
        <taxon>Medicago</taxon>
    </lineage>
</organism>
<proteinExistence type="predicted"/>
<keyword evidence="3" id="KW-1185">Reference proteome</keyword>
<dbReference type="Gene3D" id="3.60.10.10">
    <property type="entry name" value="Endonuclease/exonuclease/phosphatase"/>
    <property type="match status" value="1"/>
</dbReference>
<dbReference type="EnsemblPlants" id="KEH17749">
    <property type="protein sequence ID" value="KEH17749"/>
    <property type="gene ID" value="MTR_0001s0070"/>
</dbReference>
<dbReference type="Proteomes" id="UP000002051">
    <property type="component" value="Unassembled WGS sequence"/>
</dbReference>
<dbReference type="EMBL" id="KL402726">
    <property type="protein sequence ID" value="KEH17749.1"/>
    <property type="molecule type" value="Genomic_DNA"/>
</dbReference>
<gene>
    <name evidence="1" type="ORF">MTR_0001s0070</name>
</gene>
<reference evidence="1 3" key="2">
    <citation type="journal article" date="2014" name="BMC Genomics">
        <title>An improved genome release (version Mt4.0) for the model legume Medicago truncatula.</title>
        <authorList>
            <person name="Tang H."/>
            <person name="Krishnakumar V."/>
            <person name="Bidwell S."/>
            <person name="Rosen B."/>
            <person name="Chan A."/>
            <person name="Zhou S."/>
            <person name="Gentzbittel L."/>
            <person name="Childs K.L."/>
            <person name="Yandell M."/>
            <person name="Gundlach H."/>
            <person name="Mayer K.F."/>
            <person name="Schwartz D.C."/>
            <person name="Town C.D."/>
        </authorList>
    </citation>
    <scope>GENOME REANNOTATION</scope>
    <source>
        <strain evidence="1">A17</strain>
        <strain evidence="2 3">cv. Jemalong A17</strain>
    </source>
</reference>
<dbReference type="HOGENOM" id="CLU_1242883_0_0_1"/>
<evidence type="ECO:0000313" key="2">
    <source>
        <dbReference type="EnsemblPlants" id="KEH17749"/>
    </source>
</evidence>
<keyword evidence="1" id="KW-0255">Endonuclease</keyword>
<accession>A0A072TJM4</accession>
<dbReference type="AlphaFoldDB" id="A0A072TJM4"/>
<protein>
    <submittedName>
        <fullName evidence="1">Endonuclease/exonuclease/phosphatase family protein</fullName>
    </submittedName>
</protein>
<sequence>MIDVSRISDLYWRSIGVANFCVNNRGSALPNLWALWGNTISPSVIFVSSQCIILELSIDNNNVYVAAVYASTNYLTRRDLWADLTLEIGRHTGPWLFLGNFNAILGAHEKRGRRPPPPLSCMDFLHWSNANLLSHLPSFDSFFTWSNGRLGLENVALRLDRAICNIDWLNLWQRTTCTSLVRHHSDHHPILLSVDKANNGQAVPFKF</sequence>
<name>A0A072TJM4_MEDTR</name>
<evidence type="ECO:0000313" key="3">
    <source>
        <dbReference type="Proteomes" id="UP000002051"/>
    </source>
</evidence>
<dbReference type="GO" id="GO:0004519">
    <property type="term" value="F:endonuclease activity"/>
    <property type="evidence" value="ECO:0007669"/>
    <property type="project" value="UniProtKB-KW"/>
</dbReference>
<dbReference type="PANTHER" id="PTHR33710">
    <property type="entry name" value="BNAC02G09200D PROTEIN"/>
    <property type="match status" value="1"/>
</dbReference>
<dbReference type="SUPFAM" id="SSF56219">
    <property type="entry name" value="DNase I-like"/>
    <property type="match status" value="1"/>
</dbReference>